<feature type="transmembrane region" description="Helical" evidence="6">
    <location>
        <begin position="12"/>
        <end position="33"/>
    </location>
</feature>
<feature type="transmembrane region" description="Helical" evidence="6">
    <location>
        <begin position="216"/>
        <end position="238"/>
    </location>
</feature>
<comment type="subcellular location">
    <subcellularLocation>
        <location evidence="1">Cell membrane</location>
        <topology evidence="1">Multi-pass membrane protein</topology>
    </subcellularLocation>
</comment>
<dbReference type="InterPro" id="IPR011701">
    <property type="entry name" value="MFS"/>
</dbReference>
<accession>A0A7Z0A9I3</accession>
<dbReference type="InterPro" id="IPR050189">
    <property type="entry name" value="MFS_Efflux_Transporters"/>
</dbReference>
<dbReference type="GO" id="GO:0005886">
    <property type="term" value="C:plasma membrane"/>
    <property type="evidence" value="ECO:0007669"/>
    <property type="project" value="UniProtKB-SubCell"/>
</dbReference>
<dbReference type="PANTHER" id="PTHR43124:SF3">
    <property type="entry name" value="CHLORAMPHENICOL EFFLUX PUMP RV0191"/>
    <property type="match status" value="1"/>
</dbReference>
<feature type="domain" description="Major facilitator superfamily (MFS) profile" evidence="7">
    <location>
        <begin position="14"/>
        <end position="396"/>
    </location>
</feature>
<keyword evidence="9" id="KW-1185">Reference proteome</keyword>
<feature type="transmembrane region" description="Helical" evidence="6">
    <location>
        <begin position="110"/>
        <end position="133"/>
    </location>
</feature>
<feature type="transmembrane region" description="Helical" evidence="6">
    <location>
        <begin position="145"/>
        <end position="164"/>
    </location>
</feature>
<feature type="transmembrane region" description="Helical" evidence="6">
    <location>
        <begin position="53"/>
        <end position="73"/>
    </location>
</feature>
<feature type="transmembrane region" description="Helical" evidence="6">
    <location>
        <begin position="277"/>
        <end position="297"/>
    </location>
</feature>
<feature type="transmembrane region" description="Helical" evidence="6">
    <location>
        <begin position="250"/>
        <end position="270"/>
    </location>
</feature>
<dbReference type="SUPFAM" id="SSF103473">
    <property type="entry name" value="MFS general substrate transporter"/>
    <property type="match status" value="1"/>
</dbReference>
<evidence type="ECO:0000256" key="5">
    <source>
        <dbReference type="ARBA" id="ARBA00023136"/>
    </source>
</evidence>
<evidence type="ECO:0000256" key="6">
    <source>
        <dbReference type="SAM" id="Phobius"/>
    </source>
</evidence>
<feature type="transmembrane region" description="Helical" evidence="6">
    <location>
        <begin position="170"/>
        <end position="189"/>
    </location>
</feature>
<dbReference type="Pfam" id="PF07690">
    <property type="entry name" value="MFS_1"/>
    <property type="match status" value="1"/>
</dbReference>
<evidence type="ECO:0000313" key="9">
    <source>
        <dbReference type="Proteomes" id="UP000539111"/>
    </source>
</evidence>
<dbReference type="InterPro" id="IPR020846">
    <property type="entry name" value="MFS_dom"/>
</dbReference>
<keyword evidence="2" id="KW-1003">Cell membrane</keyword>
<name>A0A7Z0A9I3_9MICO</name>
<dbReference type="AlphaFoldDB" id="A0A7Z0A9I3"/>
<keyword evidence="3 6" id="KW-0812">Transmembrane</keyword>
<protein>
    <submittedName>
        <fullName evidence="8">MFS family permease</fullName>
    </submittedName>
</protein>
<dbReference type="CDD" id="cd17473">
    <property type="entry name" value="MFS_arabinose_efflux_permease_like"/>
    <property type="match status" value="1"/>
</dbReference>
<reference evidence="8 9" key="1">
    <citation type="submission" date="2020-07" db="EMBL/GenBank/DDBJ databases">
        <title>Sequencing the genomes of 1000 actinobacteria strains.</title>
        <authorList>
            <person name="Klenk H.-P."/>
        </authorList>
    </citation>
    <scope>NUCLEOTIDE SEQUENCE [LARGE SCALE GENOMIC DNA]</scope>
    <source>
        <strain evidence="8 9">DSM 26341</strain>
    </source>
</reference>
<dbReference type="InterPro" id="IPR036259">
    <property type="entry name" value="MFS_trans_sf"/>
</dbReference>
<organism evidence="8 9">
    <name type="scientific">Spelaeicoccus albus</name>
    <dbReference type="NCBI Taxonomy" id="1280376"/>
    <lineage>
        <taxon>Bacteria</taxon>
        <taxon>Bacillati</taxon>
        <taxon>Actinomycetota</taxon>
        <taxon>Actinomycetes</taxon>
        <taxon>Micrococcales</taxon>
        <taxon>Brevibacteriaceae</taxon>
        <taxon>Spelaeicoccus</taxon>
    </lineage>
</organism>
<evidence type="ECO:0000256" key="3">
    <source>
        <dbReference type="ARBA" id="ARBA00022692"/>
    </source>
</evidence>
<sequence>MVEVAVPRRVSPAATAVLLAASTLTIMAAAIVSPSLPAIQSAFPGASPLVVRQVVTLTSAAIAVTAPFAGALIQRIGSGPVLAAGMAAYTLAGTAGLWVAGIVALLASRIILGIAGGMIMTSVTTTIAGLWNGPARARMMAAQQAFASLGGVVFLPLAGILAPLGWRIPFALYAVAVVILPFALAVPLLPRRRIAPAPPDSAPPPPDSARRAQAPVVALVLGVAVIGTAVFFMAPTQIPFLLAHAGLPPVLSGVAVAASTATGIVGALLFPALRRRFDFGAIAAGSLLMLGIGWIVIGSSGSETPIGVIAGALVGGIGVGAIVPDLNVWMSDVVSGPRRATALGGLVAAIFGGQFLSPMLLAPIIGAIGIRGAFFAAAAILAILATTVATVGRRTHQKNERTER</sequence>
<feature type="transmembrane region" description="Helical" evidence="6">
    <location>
        <begin position="342"/>
        <end position="366"/>
    </location>
</feature>
<evidence type="ECO:0000256" key="4">
    <source>
        <dbReference type="ARBA" id="ARBA00022989"/>
    </source>
</evidence>
<dbReference type="PANTHER" id="PTHR43124">
    <property type="entry name" value="PURINE EFFLUX PUMP PBUE"/>
    <property type="match status" value="1"/>
</dbReference>
<evidence type="ECO:0000259" key="7">
    <source>
        <dbReference type="PROSITE" id="PS50850"/>
    </source>
</evidence>
<evidence type="ECO:0000256" key="1">
    <source>
        <dbReference type="ARBA" id="ARBA00004651"/>
    </source>
</evidence>
<feature type="transmembrane region" description="Helical" evidence="6">
    <location>
        <begin position="80"/>
        <end position="104"/>
    </location>
</feature>
<comment type="caution">
    <text evidence="8">The sequence shown here is derived from an EMBL/GenBank/DDBJ whole genome shotgun (WGS) entry which is preliminary data.</text>
</comment>
<proteinExistence type="predicted"/>
<gene>
    <name evidence="8" type="ORF">BJY26_001190</name>
</gene>
<dbReference type="EMBL" id="JACBZP010000001">
    <property type="protein sequence ID" value="NYI66884.1"/>
    <property type="molecule type" value="Genomic_DNA"/>
</dbReference>
<dbReference type="Proteomes" id="UP000539111">
    <property type="component" value="Unassembled WGS sequence"/>
</dbReference>
<dbReference type="PROSITE" id="PS50850">
    <property type="entry name" value="MFS"/>
    <property type="match status" value="1"/>
</dbReference>
<keyword evidence="5 6" id="KW-0472">Membrane</keyword>
<feature type="transmembrane region" description="Helical" evidence="6">
    <location>
        <begin position="372"/>
        <end position="391"/>
    </location>
</feature>
<dbReference type="Gene3D" id="1.20.1250.20">
    <property type="entry name" value="MFS general substrate transporter like domains"/>
    <property type="match status" value="1"/>
</dbReference>
<dbReference type="GO" id="GO:0022857">
    <property type="term" value="F:transmembrane transporter activity"/>
    <property type="evidence" value="ECO:0007669"/>
    <property type="project" value="InterPro"/>
</dbReference>
<keyword evidence="4 6" id="KW-1133">Transmembrane helix</keyword>
<feature type="transmembrane region" description="Helical" evidence="6">
    <location>
        <begin position="309"/>
        <end position="330"/>
    </location>
</feature>
<dbReference type="RefSeq" id="WP_179426525.1">
    <property type="nucleotide sequence ID" value="NZ_JACBZP010000001.1"/>
</dbReference>
<evidence type="ECO:0000313" key="8">
    <source>
        <dbReference type="EMBL" id="NYI66884.1"/>
    </source>
</evidence>
<evidence type="ECO:0000256" key="2">
    <source>
        <dbReference type="ARBA" id="ARBA00022475"/>
    </source>
</evidence>